<dbReference type="Gene3D" id="3.30.420.150">
    <property type="entry name" value="Exopolyphosphatase. Domain 2"/>
    <property type="match status" value="1"/>
</dbReference>
<evidence type="ECO:0000256" key="1">
    <source>
        <dbReference type="ARBA" id="ARBA00009283"/>
    </source>
</evidence>
<reference evidence="6" key="1">
    <citation type="submission" date="2018-11" db="EMBL/GenBank/DDBJ databases">
        <authorList>
            <person name="Alioto T."/>
            <person name="Alioto T."/>
        </authorList>
    </citation>
    <scope>NUCLEOTIDE SEQUENCE</scope>
</reference>
<dbReference type="Gene3D" id="3.30.420.40">
    <property type="match status" value="1"/>
</dbReference>
<organism evidence="6 7">
    <name type="scientific">Mytilus galloprovincialis</name>
    <name type="common">Mediterranean mussel</name>
    <dbReference type="NCBI Taxonomy" id="29158"/>
    <lineage>
        <taxon>Eukaryota</taxon>
        <taxon>Metazoa</taxon>
        <taxon>Spiralia</taxon>
        <taxon>Lophotrochozoa</taxon>
        <taxon>Mollusca</taxon>
        <taxon>Bivalvia</taxon>
        <taxon>Autobranchia</taxon>
        <taxon>Pteriomorphia</taxon>
        <taxon>Mytilida</taxon>
        <taxon>Mytiloidea</taxon>
        <taxon>Mytilidae</taxon>
        <taxon>Mytilinae</taxon>
        <taxon>Mytilus</taxon>
    </lineage>
</organism>
<feature type="binding site" evidence="4">
    <location>
        <begin position="186"/>
        <end position="190"/>
    </location>
    <ligand>
        <name>ATP</name>
        <dbReference type="ChEBI" id="CHEBI:30616"/>
    </ligand>
</feature>
<dbReference type="GO" id="GO:0045134">
    <property type="term" value="F:UDP phosphatase activity"/>
    <property type="evidence" value="ECO:0007669"/>
    <property type="project" value="TreeGrafter"/>
</dbReference>
<feature type="signal peptide" evidence="5">
    <location>
        <begin position="1"/>
        <end position="20"/>
    </location>
</feature>
<dbReference type="PANTHER" id="PTHR11782">
    <property type="entry name" value="ADENOSINE/GUANOSINE DIPHOSPHATASE"/>
    <property type="match status" value="1"/>
</dbReference>
<evidence type="ECO:0000256" key="5">
    <source>
        <dbReference type="SAM" id="SignalP"/>
    </source>
</evidence>
<dbReference type="GO" id="GO:0005886">
    <property type="term" value="C:plasma membrane"/>
    <property type="evidence" value="ECO:0007669"/>
    <property type="project" value="TreeGrafter"/>
</dbReference>
<dbReference type="GO" id="GO:0009134">
    <property type="term" value="P:nucleoside diphosphate catabolic process"/>
    <property type="evidence" value="ECO:0007669"/>
    <property type="project" value="TreeGrafter"/>
</dbReference>
<dbReference type="EC" id="3.6.1.5" evidence="6"/>
<dbReference type="OrthoDB" id="6372431at2759"/>
<evidence type="ECO:0000256" key="2">
    <source>
        <dbReference type="ARBA" id="ARBA00022801"/>
    </source>
</evidence>
<evidence type="ECO:0000256" key="3">
    <source>
        <dbReference type="PIRSR" id="PIRSR600407-1"/>
    </source>
</evidence>
<dbReference type="GO" id="GO:0005524">
    <property type="term" value="F:ATP binding"/>
    <property type="evidence" value="ECO:0007669"/>
    <property type="project" value="UniProtKB-KW"/>
</dbReference>
<protein>
    <submittedName>
        <fullName evidence="6">Apyrase</fullName>
        <ecNumber evidence="6">3.6.1.5</ecNumber>
    </submittedName>
</protein>
<dbReference type="GO" id="GO:0004382">
    <property type="term" value="F:GDP phosphatase activity"/>
    <property type="evidence" value="ECO:0007669"/>
    <property type="project" value="TreeGrafter"/>
</dbReference>
<name>A0A8B6D1Q9_MYTGA</name>
<proteinExistence type="inferred from homology"/>
<evidence type="ECO:0000313" key="7">
    <source>
        <dbReference type="Proteomes" id="UP000596742"/>
    </source>
</evidence>
<dbReference type="Proteomes" id="UP000596742">
    <property type="component" value="Unassembled WGS sequence"/>
</dbReference>
<dbReference type="CDD" id="cd24003">
    <property type="entry name" value="ASKHA_NBD_GDA1_CD39_NTPase"/>
    <property type="match status" value="1"/>
</dbReference>
<accession>A0A8B6D1Q9</accession>
<dbReference type="EMBL" id="UYJE01002701">
    <property type="protein sequence ID" value="VDI12987.1"/>
    <property type="molecule type" value="Genomic_DNA"/>
</dbReference>
<feature type="chain" id="PRO_5032688803" evidence="5">
    <location>
        <begin position="21"/>
        <end position="490"/>
    </location>
</feature>
<dbReference type="PANTHER" id="PTHR11782:SF83">
    <property type="entry name" value="GUANOSINE-DIPHOSPHATASE"/>
    <property type="match status" value="1"/>
</dbReference>
<dbReference type="InterPro" id="IPR000407">
    <property type="entry name" value="GDA1_CD39_NTPase"/>
</dbReference>
<feature type="active site" description="Proton acceptor" evidence="3">
    <location>
        <position position="154"/>
    </location>
</feature>
<keyword evidence="5" id="KW-0732">Signal</keyword>
<dbReference type="AlphaFoldDB" id="A0A8B6D1Q9"/>
<keyword evidence="7" id="KW-1185">Reference proteome</keyword>
<dbReference type="GO" id="GO:0004050">
    <property type="term" value="F:apyrase activity"/>
    <property type="evidence" value="ECO:0007669"/>
    <property type="project" value="UniProtKB-EC"/>
</dbReference>
<sequence>MDRKRILCLVLYLLPTFSKSFRLDYQYGAILDAGSTSTKVHLYRWIPKTVETDLPKFEEVVYRKFKPALSDFVGDVKMIRPYLREIFALLQQMIPEPLHESTSVYLMATAGLRFLDEDSTDNILKEVVLFMSNGSMNPFKYLDGYARILSGEEEALFAWISINYLYNMFDISKTHKDTIGMVEVGGGSMQIAFIPERPIYAGKQAVIIGGREYDVYAHSFLSYGAKSIGMRIEEYLVRQNMQAVVLTNPCMLKGDSHNVTSEGKTVTIHGASNATECVRIIDTYLPKIPEFLCSPKPCTIGSVYGPPVHRENFLALGSIYLTADELGLLNDNDLMRPVDMYLMATNYCRLAGVSILTDLDSVLVKMTMRYRNNKVERVFCELICKQFLTNFHQGMTSSHDKGYDPIVSTTIPTSFSRMLSHCSDKGIDPIVSTTIPTSLSRMLSHSLKMTRGMTQLSPPQSRPLYLVCKVTADDKGYDPIVSTTIPTSLC</sequence>
<keyword evidence="4" id="KW-0547">Nucleotide-binding</keyword>
<evidence type="ECO:0000313" key="6">
    <source>
        <dbReference type="EMBL" id="VDI12987.1"/>
    </source>
</evidence>
<gene>
    <name evidence="6" type="ORF">MGAL_10B048287</name>
</gene>
<dbReference type="GO" id="GO:0017111">
    <property type="term" value="F:ribonucleoside triphosphate phosphatase activity"/>
    <property type="evidence" value="ECO:0007669"/>
    <property type="project" value="TreeGrafter"/>
</dbReference>
<keyword evidence="4" id="KW-0067">ATP-binding</keyword>
<comment type="similarity">
    <text evidence="1">Belongs to the GDA1/CD39 NTPase family.</text>
</comment>
<dbReference type="Pfam" id="PF01150">
    <property type="entry name" value="GDA1_CD39"/>
    <property type="match status" value="1"/>
</dbReference>
<evidence type="ECO:0000256" key="4">
    <source>
        <dbReference type="PIRSR" id="PIRSR600407-2"/>
    </source>
</evidence>
<comment type="caution">
    <text evidence="6">The sequence shown here is derived from an EMBL/GenBank/DDBJ whole genome shotgun (WGS) entry which is preliminary data.</text>
</comment>
<keyword evidence="2 6" id="KW-0378">Hydrolase</keyword>